<organism evidence="6 7">
    <name type="scientific">Oceaniferula marina</name>
    <dbReference type="NCBI Taxonomy" id="2748318"/>
    <lineage>
        <taxon>Bacteria</taxon>
        <taxon>Pseudomonadati</taxon>
        <taxon>Verrucomicrobiota</taxon>
        <taxon>Verrucomicrobiia</taxon>
        <taxon>Verrucomicrobiales</taxon>
        <taxon>Verrucomicrobiaceae</taxon>
        <taxon>Oceaniferula</taxon>
    </lineage>
</organism>
<keyword evidence="2 5" id="KW-0812">Transmembrane</keyword>
<keyword evidence="7" id="KW-1185">Reference proteome</keyword>
<evidence type="ECO:0000256" key="3">
    <source>
        <dbReference type="ARBA" id="ARBA00022989"/>
    </source>
</evidence>
<dbReference type="EMBL" id="JACBAZ010000003">
    <property type="protein sequence ID" value="NWK55809.1"/>
    <property type="molecule type" value="Genomic_DNA"/>
</dbReference>
<comment type="subcellular location">
    <subcellularLocation>
        <location evidence="1">Membrane</location>
        <topology evidence="1">Multi-pass membrane protein</topology>
    </subcellularLocation>
</comment>
<dbReference type="Pfam" id="PF09685">
    <property type="entry name" value="MamF_MmsF"/>
    <property type="match status" value="1"/>
</dbReference>
<dbReference type="Proteomes" id="UP000557872">
    <property type="component" value="Unassembled WGS sequence"/>
</dbReference>
<comment type="caution">
    <text evidence="6">The sequence shown here is derived from an EMBL/GenBank/DDBJ whole genome shotgun (WGS) entry which is preliminary data.</text>
</comment>
<name>A0A851GF41_9BACT</name>
<evidence type="ECO:0000313" key="7">
    <source>
        <dbReference type="Proteomes" id="UP000557872"/>
    </source>
</evidence>
<proteinExistence type="predicted"/>
<evidence type="ECO:0000256" key="1">
    <source>
        <dbReference type="ARBA" id="ARBA00004141"/>
    </source>
</evidence>
<sequence>MSEDDRTMGMLVHLLALLTGIIGVLILWLVKKDQSRFVDHHGREALNFQLTLLLASFAAMMIGVVTVIGLFVVIPLIWGVGIAALVMEIMACLSANRGEWHRYPVAIRFIGDR</sequence>
<gene>
    <name evidence="6" type="ORF">HW115_09320</name>
</gene>
<evidence type="ECO:0000256" key="5">
    <source>
        <dbReference type="SAM" id="Phobius"/>
    </source>
</evidence>
<evidence type="ECO:0000256" key="4">
    <source>
        <dbReference type="ARBA" id="ARBA00023136"/>
    </source>
</evidence>
<keyword evidence="4 5" id="KW-0472">Membrane</keyword>
<protein>
    <submittedName>
        <fullName evidence="6">DUF4870 domain-containing protein</fullName>
    </submittedName>
</protein>
<dbReference type="RefSeq" id="WP_178932349.1">
    <property type="nucleotide sequence ID" value="NZ_JACBAZ010000003.1"/>
</dbReference>
<dbReference type="InterPro" id="IPR019109">
    <property type="entry name" value="MamF_MmsF"/>
</dbReference>
<dbReference type="AlphaFoldDB" id="A0A851GF41"/>
<feature type="transmembrane region" description="Helical" evidence="5">
    <location>
        <begin position="50"/>
        <end position="70"/>
    </location>
</feature>
<evidence type="ECO:0000256" key="2">
    <source>
        <dbReference type="ARBA" id="ARBA00022692"/>
    </source>
</evidence>
<keyword evidence="3 5" id="KW-1133">Transmembrane helix</keyword>
<feature type="transmembrane region" description="Helical" evidence="5">
    <location>
        <begin position="76"/>
        <end position="95"/>
    </location>
</feature>
<evidence type="ECO:0000313" key="6">
    <source>
        <dbReference type="EMBL" id="NWK55809.1"/>
    </source>
</evidence>
<feature type="transmembrane region" description="Helical" evidence="5">
    <location>
        <begin position="12"/>
        <end position="30"/>
    </location>
</feature>
<reference evidence="6 7" key="1">
    <citation type="submission" date="2020-07" db="EMBL/GenBank/DDBJ databases">
        <title>Roseicoccus Jingziensis gen. nov., sp. nov., isolated from coastal seawater.</title>
        <authorList>
            <person name="Feng X."/>
        </authorList>
    </citation>
    <scope>NUCLEOTIDE SEQUENCE [LARGE SCALE GENOMIC DNA]</scope>
    <source>
        <strain evidence="6 7">N1E253</strain>
    </source>
</reference>
<accession>A0A851GF41</accession>